<dbReference type="InterPro" id="IPR036875">
    <property type="entry name" value="Znf_CCHC_sf"/>
</dbReference>
<dbReference type="GO" id="GO:0003676">
    <property type="term" value="F:nucleic acid binding"/>
    <property type="evidence" value="ECO:0007669"/>
    <property type="project" value="InterPro"/>
</dbReference>
<dbReference type="EMBL" id="BKCJ010002896">
    <property type="protein sequence ID" value="GEU51636.1"/>
    <property type="molecule type" value="Genomic_DNA"/>
</dbReference>
<dbReference type="SUPFAM" id="SSF57756">
    <property type="entry name" value="Retrovirus zinc finger-like domains"/>
    <property type="match status" value="1"/>
</dbReference>
<dbReference type="InterPro" id="IPR032675">
    <property type="entry name" value="LRR_dom_sf"/>
</dbReference>
<reference evidence="3" key="1">
    <citation type="journal article" date="2019" name="Sci. Rep.">
        <title>Draft genome of Tanacetum cinerariifolium, the natural source of mosquito coil.</title>
        <authorList>
            <person name="Yamashiro T."/>
            <person name="Shiraishi A."/>
            <person name="Satake H."/>
            <person name="Nakayama K."/>
        </authorList>
    </citation>
    <scope>NUCLEOTIDE SEQUENCE</scope>
</reference>
<dbReference type="Gene3D" id="4.10.60.10">
    <property type="entry name" value="Zinc finger, CCHC-type"/>
    <property type="match status" value="1"/>
</dbReference>
<name>A0A6L2KQR1_TANCI</name>
<evidence type="ECO:0000259" key="2">
    <source>
        <dbReference type="SMART" id="SM00343"/>
    </source>
</evidence>
<evidence type="ECO:0000256" key="1">
    <source>
        <dbReference type="SAM" id="MobiDB-lite"/>
    </source>
</evidence>
<evidence type="ECO:0000313" key="3">
    <source>
        <dbReference type="EMBL" id="GEU51636.1"/>
    </source>
</evidence>
<feature type="domain" description="CCHC-type" evidence="2">
    <location>
        <begin position="359"/>
        <end position="375"/>
    </location>
</feature>
<dbReference type="SMART" id="SM00367">
    <property type="entry name" value="LRR_CC"/>
    <property type="match status" value="5"/>
</dbReference>
<dbReference type="SMART" id="SM00343">
    <property type="entry name" value="ZnF_C2HC"/>
    <property type="match status" value="2"/>
</dbReference>
<dbReference type="GO" id="GO:0008270">
    <property type="term" value="F:zinc ion binding"/>
    <property type="evidence" value="ECO:0007669"/>
    <property type="project" value="InterPro"/>
</dbReference>
<dbReference type="InterPro" id="IPR001878">
    <property type="entry name" value="Znf_CCHC"/>
</dbReference>
<dbReference type="InterPro" id="IPR006553">
    <property type="entry name" value="Leu-rich_rpt_Cys-con_subtyp"/>
</dbReference>
<accession>A0A6L2KQR1</accession>
<dbReference type="AlphaFoldDB" id="A0A6L2KQR1"/>
<dbReference type="PANTHER" id="PTHR13318:SF92">
    <property type="entry name" value="F-BOX_LRR-REPEAT PROTEIN 8-RELATED"/>
    <property type="match status" value="1"/>
</dbReference>
<dbReference type="PANTHER" id="PTHR13318">
    <property type="entry name" value="PARTNER OF PAIRED, ISOFORM B-RELATED"/>
    <property type="match status" value="1"/>
</dbReference>
<feature type="region of interest" description="Disordered" evidence="1">
    <location>
        <begin position="289"/>
        <end position="313"/>
    </location>
</feature>
<dbReference type="InterPro" id="IPR057207">
    <property type="entry name" value="FBXL15_LRR"/>
</dbReference>
<proteinExistence type="predicted"/>
<feature type="domain" description="CCHC-type" evidence="2">
    <location>
        <begin position="328"/>
        <end position="341"/>
    </location>
</feature>
<organism evidence="3">
    <name type="scientific">Tanacetum cinerariifolium</name>
    <name type="common">Dalmatian daisy</name>
    <name type="synonym">Chrysanthemum cinerariifolium</name>
    <dbReference type="NCBI Taxonomy" id="118510"/>
    <lineage>
        <taxon>Eukaryota</taxon>
        <taxon>Viridiplantae</taxon>
        <taxon>Streptophyta</taxon>
        <taxon>Embryophyta</taxon>
        <taxon>Tracheophyta</taxon>
        <taxon>Spermatophyta</taxon>
        <taxon>Magnoliopsida</taxon>
        <taxon>eudicotyledons</taxon>
        <taxon>Gunneridae</taxon>
        <taxon>Pentapetalae</taxon>
        <taxon>asterids</taxon>
        <taxon>campanulids</taxon>
        <taxon>Asterales</taxon>
        <taxon>Asteraceae</taxon>
        <taxon>Asteroideae</taxon>
        <taxon>Anthemideae</taxon>
        <taxon>Anthemidinae</taxon>
        <taxon>Tanacetum</taxon>
    </lineage>
</organism>
<sequence length="399" mass="44521">MAVFSKNCNKLKEFSCDECSFSDLGLVNLLNNCSQLEVLFVNRLFNACGDGALRNFHYVVVAKSLKVAELRSVYSDRFVEALITGSKNLKCLKVIHCGGNWDRYLEMIPDDSCLAEVHLENVNVTDVGVSSLSKCRDLIALHIERSRCTDVGLISVAENCKGLKKLYVGSHNERRIGDEGLIAVGKHSVNLQELFLIRVNAYCISLEVIATNCHKLVRIELCRIETITDVELSCIAQKCVALKILCIEECRVSNKGIEALGLGCPNLVNLRIANSLMDQKVRVYAAKQANNKRRMKNNPRDNHAQQSPYKRQNVARAYTVGSNEKKENCKEVGHLARDCRGTTVIDNQRAPVANQRTLACFECGNQGHYRSEFQKLKNQNYGNQAESSDAPGRVYASGR</sequence>
<dbReference type="Pfam" id="PF25372">
    <property type="entry name" value="DUF7885"/>
    <property type="match status" value="1"/>
</dbReference>
<feature type="region of interest" description="Disordered" evidence="1">
    <location>
        <begin position="379"/>
        <end position="399"/>
    </location>
</feature>
<comment type="caution">
    <text evidence="3">The sequence shown here is derived from an EMBL/GenBank/DDBJ whole genome shotgun (WGS) entry which is preliminary data.</text>
</comment>
<protein>
    <recommendedName>
        <fullName evidence="2">CCHC-type domain-containing protein</fullName>
    </recommendedName>
</protein>
<dbReference type="GO" id="GO:0019005">
    <property type="term" value="C:SCF ubiquitin ligase complex"/>
    <property type="evidence" value="ECO:0007669"/>
    <property type="project" value="TreeGrafter"/>
</dbReference>
<dbReference type="GO" id="GO:0031146">
    <property type="term" value="P:SCF-dependent proteasomal ubiquitin-dependent protein catabolic process"/>
    <property type="evidence" value="ECO:0007669"/>
    <property type="project" value="TreeGrafter"/>
</dbReference>
<dbReference type="SUPFAM" id="SSF52047">
    <property type="entry name" value="RNI-like"/>
    <property type="match status" value="1"/>
</dbReference>
<dbReference type="Pfam" id="PF00098">
    <property type="entry name" value="zf-CCHC"/>
    <property type="match status" value="1"/>
</dbReference>
<gene>
    <name evidence="3" type="ORF">Tci_023614</name>
</gene>
<dbReference type="Gene3D" id="3.80.10.10">
    <property type="entry name" value="Ribonuclease Inhibitor"/>
    <property type="match status" value="1"/>
</dbReference>